<name>A0AAW0WIW7_CHEQU</name>
<dbReference type="PANTHER" id="PTHR43381">
    <property type="entry name" value="TRANSLATION INITIATION FACTOR IF-2-RELATED"/>
    <property type="match status" value="1"/>
</dbReference>
<dbReference type="GO" id="GO:0003743">
    <property type="term" value="F:translation initiation factor activity"/>
    <property type="evidence" value="ECO:0007669"/>
    <property type="project" value="TreeGrafter"/>
</dbReference>
<dbReference type="InterPro" id="IPR023115">
    <property type="entry name" value="TIF_IF2_dom3"/>
</dbReference>
<keyword evidence="1" id="KW-0547">Nucleotide-binding</keyword>
<protein>
    <recommendedName>
        <fullName evidence="3">Translation initiation factor IF- 2 domain-containing protein</fullName>
    </recommendedName>
</protein>
<dbReference type="SUPFAM" id="SSF52156">
    <property type="entry name" value="Initiation factor IF2/eIF5b, domain 3"/>
    <property type="match status" value="1"/>
</dbReference>
<feature type="non-terminal residue" evidence="4">
    <location>
        <position position="1"/>
    </location>
</feature>
<evidence type="ECO:0000256" key="2">
    <source>
        <dbReference type="ARBA" id="ARBA00023134"/>
    </source>
</evidence>
<proteinExistence type="predicted"/>
<dbReference type="Gene3D" id="2.40.30.10">
    <property type="entry name" value="Translation factors"/>
    <property type="match status" value="1"/>
</dbReference>
<accession>A0AAW0WIW7</accession>
<dbReference type="EMBL" id="JARKIK010000075">
    <property type="protein sequence ID" value="KAK8727613.1"/>
    <property type="molecule type" value="Genomic_DNA"/>
</dbReference>
<dbReference type="GO" id="GO:0005737">
    <property type="term" value="C:cytoplasm"/>
    <property type="evidence" value="ECO:0007669"/>
    <property type="project" value="TreeGrafter"/>
</dbReference>
<dbReference type="FunFam" id="2.40.30.10:FF:000008">
    <property type="entry name" value="Translation initiation factor IF-2"/>
    <property type="match status" value="1"/>
</dbReference>
<reference evidence="4 5" key="1">
    <citation type="journal article" date="2024" name="BMC Genomics">
        <title>Genome assembly of redclaw crayfish (Cherax quadricarinatus) provides insights into its immune adaptation and hypoxia tolerance.</title>
        <authorList>
            <person name="Liu Z."/>
            <person name="Zheng J."/>
            <person name="Li H."/>
            <person name="Fang K."/>
            <person name="Wang S."/>
            <person name="He J."/>
            <person name="Zhou D."/>
            <person name="Weng S."/>
            <person name="Chi M."/>
            <person name="Gu Z."/>
            <person name="He J."/>
            <person name="Li F."/>
            <person name="Wang M."/>
        </authorList>
    </citation>
    <scope>NUCLEOTIDE SEQUENCE [LARGE SCALE GENOMIC DNA]</scope>
    <source>
        <strain evidence="4">ZL_2023a</strain>
    </source>
</reference>
<dbReference type="AlphaFoldDB" id="A0AAW0WIW7"/>
<dbReference type="Pfam" id="PF11987">
    <property type="entry name" value="IF-2"/>
    <property type="match status" value="1"/>
</dbReference>
<dbReference type="PANTHER" id="PTHR43381:SF20">
    <property type="entry name" value="TRANSLATION INITIATION FACTOR IF-2, MITOCHONDRIAL"/>
    <property type="match status" value="1"/>
</dbReference>
<dbReference type="InterPro" id="IPR036925">
    <property type="entry name" value="TIF_IF2_dom3_sf"/>
</dbReference>
<evidence type="ECO:0000259" key="3">
    <source>
        <dbReference type="Pfam" id="PF11987"/>
    </source>
</evidence>
<dbReference type="GO" id="GO:0005525">
    <property type="term" value="F:GTP binding"/>
    <property type="evidence" value="ECO:0007669"/>
    <property type="project" value="UniProtKB-KW"/>
</dbReference>
<dbReference type="SUPFAM" id="SSF50447">
    <property type="entry name" value="Translation proteins"/>
    <property type="match status" value="1"/>
</dbReference>
<organism evidence="4 5">
    <name type="scientific">Cherax quadricarinatus</name>
    <name type="common">Australian red claw crayfish</name>
    <dbReference type="NCBI Taxonomy" id="27406"/>
    <lineage>
        <taxon>Eukaryota</taxon>
        <taxon>Metazoa</taxon>
        <taxon>Ecdysozoa</taxon>
        <taxon>Arthropoda</taxon>
        <taxon>Crustacea</taxon>
        <taxon>Multicrustacea</taxon>
        <taxon>Malacostraca</taxon>
        <taxon>Eumalacostraca</taxon>
        <taxon>Eucarida</taxon>
        <taxon>Decapoda</taxon>
        <taxon>Pleocyemata</taxon>
        <taxon>Astacidea</taxon>
        <taxon>Parastacoidea</taxon>
        <taxon>Parastacidae</taxon>
        <taxon>Cherax</taxon>
    </lineage>
</organism>
<evidence type="ECO:0000313" key="5">
    <source>
        <dbReference type="Proteomes" id="UP001445076"/>
    </source>
</evidence>
<dbReference type="InterPro" id="IPR009000">
    <property type="entry name" value="Transl_B-barrel_sf"/>
</dbReference>
<keyword evidence="2" id="KW-0342">GTP-binding</keyword>
<dbReference type="InterPro" id="IPR015760">
    <property type="entry name" value="TIF_IF2"/>
</dbReference>
<dbReference type="Proteomes" id="UP001445076">
    <property type="component" value="Unassembled WGS sequence"/>
</dbReference>
<evidence type="ECO:0000313" key="4">
    <source>
        <dbReference type="EMBL" id="KAK8727613.1"/>
    </source>
</evidence>
<keyword evidence="5" id="KW-1185">Reference proteome</keyword>
<evidence type="ECO:0000256" key="1">
    <source>
        <dbReference type="ARBA" id="ARBA00022741"/>
    </source>
</evidence>
<sequence length="159" mass="18025">GSIYTFNTEIPADVQKMAKDEGVSIKKNNVIYHLVEDLKIEISQNLPPKDIEEILGEANVIEEFLITERKKKVPVAGCRCVRGVLKKEALYRVIRGQDIIHEGLLSSMYHIKSEVATITRGKECGLKFVDELLRFQPGDTLVCYQMNKVSQVTDWDPGF</sequence>
<feature type="domain" description="Translation initiation factor IF- 2" evidence="3">
    <location>
        <begin position="2"/>
        <end position="39"/>
    </location>
</feature>
<dbReference type="Gene3D" id="3.40.50.10050">
    <property type="entry name" value="Translation initiation factor IF- 2, domain 3"/>
    <property type="match status" value="1"/>
</dbReference>
<comment type="caution">
    <text evidence="4">The sequence shown here is derived from an EMBL/GenBank/DDBJ whole genome shotgun (WGS) entry which is preliminary data.</text>
</comment>
<gene>
    <name evidence="4" type="ORF">OTU49_009650</name>
</gene>